<name>A0ABW9WLT6_9BURK</name>
<proteinExistence type="predicted"/>
<evidence type="ECO:0008006" key="3">
    <source>
        <dbReference type="Google" id="ProtNLM"/>
    </source>
</evidence>
<organism evidence="1 2">
    <name type="scientific">Duganella margarita</name>
    <dbReference type="NCBI Taxonomy" id="2692170"/>
    <lineage>
        <taxon>Bacteria</taxon>
        <taxon>Pseudomonadati</taxon>
        <taxon>Pseudomonadota</taxon>
        <taxon>Betaproteobacteria</taxon>
        <taxon>Burkholderiales</taxon>
        <taxon>Oxalobacteraceae</taxon>
        <taxon>Telluria group</taxon>
        <taxon>Duganella</taxon>
    </lineage>
</organism>
<comment type="caution">
    <text evidence="1">The sequence shown here is derived from an EMBL/GenBank/DDBJ whole genome shotgun (WGS) entry which is preliminary data.</text>
</comment>
<dbReference type="InterPro" id="IPR029060">
    <property type="entry name" value="PIN-like_dom_sf"/>
</dbReference>
<reference evidence="1 2" key="1">
    <citation type="submission" date="2019-12" db="EMBL/GenBank/DDBJ databases">
        <title>Novel species isolated from a subtropical stream in China.</title>
        <authorList>
            <person name="Lu H."/>
        </authorList>
    </citation>
    <scope>NUCLEOTIDE SEQUENCE [LARGE SCALE GENOMIC DNA]</scope>
    <source>
        <strain evidence="1 2">FT109W</strain>
    </source>
</reference>
<protein>
    <recommendedName>
        <fullName evidence="3">PIN domain-containing protein</fullName>
    </recommendedName>
</protein>
<dbReference type="SUPFAM" id="SSF88723">
    <property type="entry name" value="PIN domain-like"/>
    <property type="match status" value="1"/>
</dbReference>
<dbReference type="Gene3D" id="3.40.50.1010">
    <property type="entry name" value="5'-nuclease"/>
    <property type="match status" value="1"/>
</dbReference>
<sequence>MEVACALTPVQIEQFDQDLMDAGIVVVQTTVEIMHRAAEIRGGRYQRPGAKAPKLPDCIIWATADLAGRMIITRDPDGFGGVQNPLVRVPYKNTNGLVTDVKPLVK</sequence>
<evidence type="ECO:0000313" key="2">
    <source>
        <dbReference type="Proteomes" id="UP000466332"/>
    </source>
</evidence>
<dbReference type="Proteomes" id="UP000466332">
    <property type="component" value="Unassembled WGS sequence"/>
</dbReference>
<gene>
    <name evidence="1" type="ORF">GTP55_22590</name>
</gene>
<keyword evidence="2" id="KW-1185">Reference proteome</keyword>
<accession>A0ABW9WLT6</accession>
<evidence type="ECO:0000313" key="1">
    <source>
        <dbReference type="EMBL" id="MYN42147.1"/>
    </source>
</evidence>
<dbReference type="EMBL" id="WWCS01000017">
    <property type="protein sequence ID" value="MYN42147.1"/>
    <property type="molecule type" value="Genomic_DNA"/>
</dbReference>